<organism evidence="1 2">
    <name type="scientific">Danio rerio</name>
    <name type="common">Zebrafish</name>
    <name type="synonym">Brachydanio rerio</name>
    <dbReference type="NCBI Taxonomy" id="7955"/>
    <lineage>
        <taxon>Eukaryota</taxon>
        <taxon>Metazoa</taxon>
        <taxon>Chordata</taxon>
        <taxon>Craniata</taxon>
        <taxon>Vertebrata</taxon>
        <taxon>Euteleostomi</taxon>
        <taxon>Actinopterygii</taxon>
        <taxon>Neopterygii</taxon>
        <taxon>Teleostei</taxon>
        <taxon>Ostariophysi</taxon>
        <taxon>Cypriniformes</taxon>
        <taxon>Danionidae</taxon>
        <taxon>Danioninae</taxon>
        <taxon>Danio</taxon>
    </lineage>
</organism>
<gene>
    <name evidence="2" type="primary">LOC141386304</name>
</gene>
<dbReference type="Proteomes" id="UP000000437">
    <property type="component" value="Chromosome 6"/>
</dbReference>
<accession>A0AC58JV72</accession>
<name>A0AC58JV72_DANRE</name>
<evidence type="ECO:0000313" key="2">
    <source>
        <dbReference type="RefSeq" id="XP_073810391.1"/>
    </source>
</evidence>
<keyword evidence="1" id="KW-1185">Reference proteome</keyword>
<evidence type="ECO:0000313" key="1">
    <source>
        <dbReference type="Proteomes" id="UP000000437"/>
    </source>
</evidence>
<protein>
    <submittedName>
        <fullName evidence="2">Uncharacterized protein</fullName>
    </submittedName>
</protein>
<proteinExistence type="predicted"/>
<reference evidence="2" key="1">
    <citation type="submission" date="2025-08" db="UniProtKB">
        <authorList>
            <consortium name="RefSeq"/>
        </authorList>
    </citation>
    <scope>IDENTIFICATION</scope>
    <source>
        <strain evidence="2">Tuebingen</strain>
        <tissue evidence="2">Fibroblasts and whole tissue</tissue>
    </source>
</reference>
<dbReference type="RefSeq" id="XP_073810391.1">
    <property type="nucleotide sequence ID" value="XM_073954290.1"/>
</dbReference>
<sequence length="235" mass="26402">MPLGLFYMRPLQHWLHDRVPRRAWHARAHRVSVTALCRRALSPWSDPSFLQAWVSLEQASSLVVVSADASNTGWGAVRCGHAAADLWKGTQLHWHIACGPVERYPVALAYRLELLAVFLALHRFFPVLERQHVLVRTDSTAAVAYISRIGGMRSRRMSQLARRLLLWSHPRLKSLHAIHIQASSTVQPMRSHGSLASWSMETPPRVCSADMGAIRGSPDRSVASPEIAHCQLFFP</sequence>